<comment type="cofactor">
    <cofactor evidence="1">
        <name>a divalent metal cation</name>
        <dbReference type="ChEBI" id="CHEBI:60240"/>
    </cofactor>
</comment>
<dbReference type="InterPro" id="IPR027806">
    <property type="entry name" value="HARBI1_dom"/>
</dbReference>
<evidence type="ECO:0000256" key="7">
    <source>
        <dbReference type="ARBA" id="ARBA00023242"/>
    </source>
</evidence>
<reference evidence="9" key="2">
    <citation type="submission" date="2025-08" db="UniProtKB">
        <authorList>
            <consortium name="Ensembl"/>
        </authorList>
    </citation>
    <scope>IDENTIFICATION</scope>
</reference>
<keyword evidence="5" id="KW-0479">Metal-binding</keyword>
<evidence type="ECO:0000256" key="2">
    <source>
        <dbReference type="ARBA" id="ARBA00004123"/>
    </source>
</evidence>
<dbReference type="GO" id="GO:0004518">
    <property type="term" value="F:nuclease activity"/>
    <property type="evidence" value="ECO:0007669"/>
    <property type="project" value="UniProtKB-KW"/>
</dbReference>
<evidence type="ECO:0000259" key="8">
    <source>
        <dbReference type="Pfam" id="PF13359"/>
    </source>
</evidence>
<evidence type="ECO:0000256" key="4">
    <source>
        <dbReference type="ARBA" id="ARBA00022722"/>
    </source>
</evidence>
<dbReference type="PANTHER" id="PTHR22930:SF206">
    <property type="entry name" value="NUCLEASE HARBI1"/>
    <property type="match status" value="1"/>
</dbReference>
<comment type="subcellular location">
    <subcellularLocation>
        <location evidence="2">Nucleus</location>
    </subcellularLocation>
</comment>
<dbReference type="Proteomes" id="UP000694548">
    <property type="component" value="Chromosome sgr02"/>
</dbReference>
<proteinExistence type="inferred from homology"/>
<keyword evidence="6" id="KW-0378">Hydrolase</keyword>
<dbReference type="AlphaFoldDB" id="A0A8C6Q6P0"/>
<sequence length="383" mass="44226">MAGEELEFLSLIGLMLSVILRTRKRIRDLDDEAQLVIKESRKRCEALRRASRRRYRRRRAAMVRRMLQETAIRRIWKHSRPSGEVFWSNALKNFGDEETFNYLLSLVRPVLTRKTTNWRRPYEPSLRLAVVIWWYATPSEYRTISCLFGVGMSTVCVFLREVTSALKDRLLECFISLPKLDQLQVTMDGFAARGYPMCGGAIDEQIYILCVPLLFGAVIFTDVYVGWPGRTHDARVLSNSTIFIKAEQQDGYLFPQVPVHLIGDAAYPLKKWLMKGFTQHHRLTPEQSTFNYRLSSARMVVENAFGRLKGRWKCLAKRCDVDIHIMPDIVIACCILHNVCEINKDNYLAEWNTDATELPEPNAEAVYAPPVGGRQSCQYFNCI</sequence>
<dbReference type="Pfam" id="PF13359">
    <property type="entry name" value="DDE_Tnp_4"/>
    <property type="match status" value="1"/>
</dbReference>
<feature type="domain" description="DDE Tnp4" evidence="8">
    <location>
        <begin position="219"/>
        <end position="338"/>
    </location>
</feature>
<dbReference type="InterPro" id="IPR045249">
    <property type="entry name" value="HARBI1-like"/>
</dbReference>
<protein>
    <recommendedName>
        <fullName evidence="8">DDE Tnp4 domain-containing protein</fullName>
    </recommendedName>
</protein>
<name>A0A8C6Q6P0_NOTFU</name>
<dbReference type="GO" id="GO:0016787">
    <property type="term" value="F:hydrolase activity"/>
    <property type="evidence" value="ECO:0007669"/>
    <property type="project" value="UniProtKB-KW"/>
</dbReference>
<accession>A0A8C6Q6P0</accession>
<dbReference type="GO" id="GO:0046872">
    <property type="term" value="F:metal ion binding"/>
    <property type="evidence" value="ECO:0007669"/>
    <property type="project" value="UniProtKB-KW"/>
</dbReference>
<comment type="similarity">
    <text evidence="3">Belongs to the HARBI1 family.</text>
</comment>
<evidence type="ECO:0000256" key="5">
    <source>
        <dbReference type="ARBA" id="ARBA00022723"/>
    </source>
</evidence>
<keyword evidence="10" id="KW-1185">Reference proteome</keyword>
<keyword evidence="4" id="KW-0540">Nuclease</keyword>
<evidence type="ECO:0000256" key="6">
    <source>
        <dbReference type="ARBA" id="ARBA00022801"/>
    </source>
</evidence>
<evidence type="ECO:0000313" key="9">
    <source>
        <dbReference type="Ensembl" id="ENSNFUP00015053662.1"/>
    </source>
</evidence>
<evidence type="ECO:0000256" key="1">
    <source>
        <dbReference type="ARBA" id="ARBA00001968"/>
    </source>
</evidence>
<keyword evidence="7" id="KW-0539">Nucleus</keyword>
<evidence type="ECO:0000256" key="3">
    <source>
        <dbReference type="ARBA" id="ARBA00006958"/>
    </source>
</evidence>
<evidence type="ECO:0000313" key="10">
    <source>
        <dbReference type="Proteomes" id="UP000694548"/>
    </source>
</evidence>
<organism evidence="9 10">
    <name type="scientific">Nothobranchius furzeri</name>
    <name type="common">Turquoise killifish</name>
    <dbReference type="NCBI Taxonomy" id="105023"/>
    <lineage>
        <taxon>Eukaryota</taxon>
        <taxon>Metazoa</taxon>
        <taxon>Chordata</taxon>
        <taxon>Craniata</taxon>
        <taxon>Vertebrata</taxon>
        <taxon>Euteleostomi</taxon>
        <taxon>Actinopterygii</taxon>
        <taxon>Neopterygii</taxon>
        <taxon>Teleostei</taxon>
        <taxon>Neoteleostei</taxon>
        <taxon>Acanthomorphata</taxon>
        <taxon>Ovalentaria</taxon>
        <taxon>Atherinomorphae</taxon>
        <taxon>Cyprinodontiformes</taxon>
        <taxon>Nothobranchiidae</taxon>
        <taxon>Nothobranchius</taxon>
    </lineage>
</organism>
<dbReference type="PANTHER" id="PTHR22930">
    <property type="match status" value="1"/>
</dbReference>
<dbReference type="GeneTree" id="ENSGT00940000166756"/>
<reference evidence="9" key="1">
    <citation type="submission" date="2014-08" db="EMBL/GenBank/DDBJ databases">
        <authorList>
            <person name="Senf B."/>
            <person name="Petzold A."/>
            <person name="Downie B.R."/>
            <person name="Koch P."/>
            <person name="Platzer M."/>
        </authorList>
    </citation>
    <scope>NUCLEOTIDE SEQUENCE [LARGE SCALE GENOMIC DNA]</scope>
    <source>
        <strain evidence="9">GRZ</strain>
    </source>
</reference>
<dbReference type="GO" id="GO:0005634">
    <property type="term" value="C:nucleus"/>
    <property type="evidence" value="ECO:0007669"/>
    <property type="project" value="UniProtKB-SubCell"/>
</dbReference>
<dbReference type="Ensembl" id="ENSNFUT00015055933.1">
    <property type="protein sequence ID" value="ENSNFUP00015053662.1"/>
    <property type="gene ID" value="ENSNFUG00015024936.1"/>
</dbReference>
<reference evidence="9" key="3">
    <citation type="submission" date="2025-09" db="UniProtKB">
        <authorList>
            <consortium name="Ensembl"/>
        </authorList>
    </citation>
    <scope>IDENTIFICATION</scope>
</reference>